<name>D2B3Y7_STRRD</name>
<dbReference type="OrthoDB" id="13546at2"/>
<dbReference type="Pfam" id="PF04417">
    <property type="entry name" value="DUF501"/>
    <property type="match status" value="1"/>
</dbReference>
<evidence type="ECO:0008006" key="4">
    <source>
        <dbReference type="Google" id="ProtNLM"/>
    </source>
</evidence>
<evidence type="ECO:0000313" key="2">
    <source>
        <dbReference type="EMBL" id="ACZ91221.1"/>
    </source>
</evidence>
<proteinExistence type="predicted"/>
<evidence type="ECO:0000256" key="1">
    <source>
        <dbReference type="SAM" id="MobiDB-lite"/>
    </source>
</evidence>
<dbReference type="PANTHER" id="PTHR37163">
    <property type="entry name" value="CONSERVED PROTEIN"/>
    <property type="match status" value="1"/>
</dbReference>
<sequence length="213" mass="22381">MTPITWVPSSQGVSRMVDDRDVAAVERQLGRTPRGLRAVAHRCPCGLPDVVETAPRLPDGSPFPTLYYLTCPKAASAIGTLETSGMMRAMQARLAEDPALAQAYQAAHDDYIARRDKAAAEDGLEPLPRDMQSTGGMPARVKCLHALVGHELAVPGSNPFGREALDALGEWWADGPCCSVAETGAETRQGEEASPAGGAGGAAVTAITEEESK</sequence>
<accession>D2B3Y7</accession>
<evidence type="ECO:0000313" key="3">
    <source>
        <dbReference type="Proteomes" id="UP000002029"/>
    </source>
</evidence>
<keyword evidence="3" id="KW-1185">Reference proteome</keyword>
<dbReference type="PANTHER" id="PTHR37163:SF1">
    <property type="entry name" value="DUF501 DOMAIN-CONTAINING PROTEIN"/>
    <property type="match status" value="1"/>
</dbReference>
<dbReference type="STRING" id="479432.Sros_8579"/>
<organism evidence="2 3">
    <name type="scientific">Streptosporangium roseum (strain ATCC 12428 / DSM 43021 / JCM 3005 / KCTC 9067 / NCIMB 10171 / NRRL 2505 / NI 9100)</name>
    <dbReference type="NCBI Taxonomy" id="479432"/>
    <lineage>
        <taxon>Bacteria</taxon>
        <taxon>Bacillati</taxon>
        <taxon>Actinomycetota</taxon>
        <taxon>Actinomycetes</taxon>
        <taxon>Streptosporangiales</taxon>
        <taxon>Streptosporangiaceae</taxon>
        <taxon>Streptosporangium</taxon>
    </lineage>
</organism>
<feature type="compositionally biased region" description="Low complexity" evidence="1">
    <location>
        <begin position="192"/>
        <end position="207"/>
    </location>
</feature>
<dbReference type="EMBL" id="CP001814">
    <property type="protein sequence ID" value="ACZ91221.1"/>
    <property type="molecule type" value="Genomic_DNA"/>
</dbReference>
<dbReference type="AlphaFoldDB" id="D2B3Y7"/>
<dbReference type="Proteomes" id="UP000002029">
    <property type="component" value="Chromosome"/>
</dbReference>
<reference evidence="2 3" key="1">
    <citation type="journal article" date="2010" name="Stand. Genomic Sci.">
        <title>Complete genome sequence of Streptosporangium roseum type strain (NI 9100).</title>
        <authorList>
            <person name="Nolan M."/>
            <person name="Sikorski J."/>
            <person name="Jando M."/>
            <person name="Lucas S."/>
            <person name="Lapidus A."/>
            <person name="Glavina Del Rio T."/>
            <person name="Chen F."/>
            <person name="Tice H."/>
            <person name="Pitluck S."/>
            <person name="Cheng J.F."/>
            <person name="Chertkov O."/>
            <person name="Sims D."/>
            <person name="Meincke L."/>
            <person name="Brettin T."/>
            <person name="Han C."/>
            <person name="Detter J.C."/>
            <person name="Bruce D."/>
            <person name="Goodwin L."/>
            <person name="Land M."/>
            <person name="Hauser L."/>
            <person name="Chang Y.J."/>
            <person name="Jeffries C.D."/>
            <person name="Ivanova N."/>
            <person name="Mavromatis K."/>
            <person name="Mikhailova N."/>
            <person name="Chen A."/>
            <person name="Palaniappan K."/>
            <person name="Chain P."/>
            <person name="Rohde M."/>
            <person name="Goker M."/>
            <person name="Bristow J."/>
            <person name="Eisen J.A."/>
            <person name="Markowitz V."/>
            <person name="Hugenholtz P."/>
            <person name="Kyrpides N.C."/>
            <person name="Klenk H.P."/>
        </authorList>
    </citation>
    <scope>NUCLEOTIDE SEQUENCE [LARGE SCALE GENOMIC DNA]</scope>
    <source>
        <strain evidence="3">ATCC 12428 / DSM 43021 / JCM 3005 / NI 9100</strain>
    </source>
</reference>
<feature type="region of interest" description="Disordered" evidence="1">
    <location>
        <begin position="185"/>
        <end position="213"/>
    </location>
</feature>
<dbReference type="eggNOG" id="COG1507">
    <property type="taxonomic scope" value="Bacteria"/>
</dbReference>
<dbReference type="HOGENOM" id="CLU_097805_1_0_11"/>
<gene>
    <name evidence="2" type="ordered locus">Sros_8579</name>
</gene>
<dbReference type="KEGG" id="sro:Sros_8579"/>
<dbReference type="InterPro" id="IPR007511">
    <property type="entry name" value="DUF501"/>
</dbReference>
<protein>
    <recommendedName>
        <fullName evidence="4">DUF501 domain-containing protein</fullName>
    </recommendedName>
</protein>